<keyword evidence="5" id="KW-1185">Reference proteome</keyword>
<accession>A0A7D8YU46</accession>
<evidence type="ECO:0000313" key="4">
    <source>
        <dbReference type="EMBL" id="TVY57607.1"/>
    </source>
</evidence>
<dbReference type="OrthoDB" id="2735536at2759"/>
<dbReference type="SUPFAM" id="SSF51735">
    <property type="entry name" value="NAD(P)-binding Rossmann-fold domains"/>
    <property type="match status" value="1"/>
</dbReference>
<dbReference type="GO" id="GO:0016616">
    <property type="term" value="F:oxidoreductase activity, acting on the CH-OH group of donors, NAD or NADP as acceptor"/>
    <property type="evidence" value="ECO:0007669"/>
    <property type="project" value="TreeGrafter"/>
</dbReference>
<name>A0A7D8YU46_9HELO</name>
<gene>
    <name evidence="4" type="primary">FUM13</name>
    <name evidence="4" type="ORF">LCER1_G002093</name>
</gene>
<evidence type="ECO:0000256" key="2">
    <source>
        <dbReference type="ARBA" id="ARBA00023445"/>
    </source>
</evidence>
<dbReference type="PANTHER" id="PTHR10366:SF564">
    <property type="entry name" value="STEROL-4-ALPHA-CARBOXYLATE 3-DEHYDROGENASE, DECARBOXYLATING"/>
    <property type="match status" value="1"/>
</dbReference>
<evidence type="ECO:0000256" key="1">
    <source>
        <dbReference type="ARBA" id="ARBA00023002"/>
    </source>
</evidence>
<organism evidence="4 5">
    <name type="scientific">Lachnellula cervina</name>
    <dbReference type="NCBI Taxonomy" id="1316786"/>
    <lineage>
        <taxon>Eukaryota</taxon>
        <taxon>Fungi</taxon>
        <taxon>Dikarya</taxon>
        <taxon>Ascomycota</taxon>
        <taxon>Pezizomycotina</taxon>
        <taxon>Leotiomycetes</taxon>
        <taxon>Helotiales</taxon>
        <taxon>Lachnaceae</taxon>
        <taxon>Lachnellula</taxon>
    </lineage>
</organism>
<dbReference type="Pfam" id="PF01370">
    <property type="entry name" value="Epimerase"/>
    <property type="match status" value="1"/>
</dbReference>
<dbReference type="InterPro" id="IPR036291">
    <property type="entry name" value="NAD(P)-bd_dom_sf"/>
</dbReference>
<dbReference type="Proteomes" id="UP000481288">
    <property type="component" value="Unassembled WGS sequence"/>
</dbReference>
<comment type="similarity">
    <text evidence="2">Belongs to the NAD(P)-dependent epimerase/dehydratase family. Dihydroflavonol-4-reductase subfamily.</text>
</comment>
<sequence>MASPNLLITGATGFIGFKILLDALESGYSVRVAVRSASGSEALLSNPKIKSLISGNNISFVQVPDITQDGAYDEALKGVVYAIHVASPVPKPFFKDPQADIVQPTIKGAANLLASALKAPSVKRIVITSSIVANMPFPPPPTAVETTAESRVPNFEGPLDAVFPAYCASKIATLNATDKFVKEHNPSFDVINIFPGFVHGRNELATTVQELLASSDGLLLAIILGQTFEIPRFAATAHVDDVAKVHLLALSESVQGSQDFGVTIPTVHDEAFDFVKKAFPKAVASGIFKPGSQPSVKINWNASKTERVFGFKFQTYETQVVDVAGQYLELLGKEKA</sequence>
<feature type="domain" description="NAD-dependent epimerase/dehydratase" evidence="3">
    <location>
        <begin position="7"/>
        <end position="256"/>
    </location>
</feature>
<keyword evidence="1" id="KW-0560">Oxidoreductase</keyword>
<evidence type="ECO:0000259" key="3">
    <source>
        <dbReference type="Pfam" id="PF01370"/>
    </source>
</evidence>
<proteinExistence type="inferred from homology"/>
<dbReference type="EMBL" id="QGMG01000083">
    <property type="protein sequence ID" value="TVY57607.1"/>
    <property type="molecule type" value="Genomic_DNA"/>
</dbReference>
<protein>
    <submittedName>
        <fullName evidence="4">NAD-dependent epimerase/dehydratase FUM13</fullName>
    </submittedName>
</protein>
<reference evidence="4 5" key="1">
    <citation type="submission" date="2018-05" db="EMBL/GenBank/DDBJ databases">
        <title>Whole genome sequencing for identification of molecular markers to develop diagnostic detection tools for the regulated plant pathogen Lachnellula willkommii.</title>
        <authorList>
            <person name="Giroux E."/>
            <person name="Bilodeau G."/>
        </authorList>
    </citation>
    <scope>NUCLEOTIDE SEQUENCE [LARGE SCALE GENOMIC DNA]</scope>
    <source>
        <strain evidence="4 5">CBS 625.97</strain>
    </source>
</reference>
<evidence type="ECO:0000313" key="5">
    <source>
        <dbReference type="Proteomes" id="UP000481288"/>
    </source>
</evidence>
<dbReference type="InterPro" id="IPR050425">
    <property type="entry name" value="NAD(P)_dehydrat-like"/>
</dbReference>
<dbReference type="AlphaFoldDB" id="A0A7D8YU46"/>
<dbReference type="PANTHER" id="PTHR10366">
    <property type="entry name" value="NAD DEPENDENT EPIMERASE/DEHYDRATASE"/>
    <property type="match status" value="1"/>
</dbReference>
<dbReference type="InterPro" id="IPR001509">
    <property type="entry name" value="Epimerase_deHydtase"/>
</dbReference>
<comment type="caution">
    <text evidence="4">The sequence shown here is derived from an EMBL/GenBank/DDBJ whole genome shotgun (WGS) entry which is preliminary data.</text>
</comment>
<dbReference type="Gene3D" id="3.40.50.720">
    <property type="entry name" value="NAD(P)-binding Rossmann-like Domain"/>
    <property type="match status" value="1"/>
</dbReference>